<dbReference type="SMART" id="SM00749">
    <property type="entry name" value="BON"/>
    <property type="match status" value="2"/>
</dbReference>
<dbReference type="InterPro" id="IPR007055">
    <property type="entry name" value="BON_dom"/>
</dbReference>
<dbReference type="STRING" id="450851.PHZ_c0649"/>
<dbReference type="PANTHER" id="PTHR34606">
    <property type="entry name" value="BON DOMAIN-CONTAINING PROTEIN"/>
    <property type="match status" value="1"/>
</dbReference>
<dbReference type="OrthoDB" id="870892at2"/>
<evidence type="ECO:0000313" key="4">
    <source>
        <dbReference type="Proteomes" id="UP000001868"/>
    </source>
</evidence>
<dbReference type="InterPro" id="IPR014004">
    <property type="entry name" value="Transpt-assoc_nodulatn_dom_bac"/>
</dbReference>
<feature type="region of interest" description="Disordered" evidence="1">
    <location>
        <begin position="1"/>
        <end position="26"/>
    </location>
</feature>
<reference evidence="3 4" key="1">
    <citation type="journal article" date="2008" name="BMC Genomics">
        <title>Complete genome of Phenylobacterium zucineum - a novel facultative intracellular bacterium isolated from human erythroleukemia cell line K562.</title>
        <authorList>
            <person name="Luo Y."/>
            <person name="Xu X."/>
            <person name="Ding Z."/>
            <person name="Liu Z."/>
            <person name="Zhang B."/>
            <person name="Yan Z."/>
            <person name="Sun J."/>
            <person name="Hu S."/>
            <person name="Hu X."/>
        </authorList>
    </citation>
    <scope>NUCLEOTIDE SEQUENCE [LARGE SCALE GENOMIC DNA]</scope>
    <source>
        <strain evidence="3 4">HLK1</strain>
    </source>
</reference>
<dbReference type="PROSITE" id="PS50914">
    <property type="entry name" value="BON"/>
    <property type="match status" value="2"/>
</dbReference>
<evidence type="ECO:0000313" key="3">
    <source>
        <dbReference type="EMBL" id="ACG77063.1"/>
    </source>
</evidence>
<sequence length="252" mass="27194">MARRAETEFGLKRRRPALTSTETASPPELARRIEITRATLRRAVPPADLRLDRLAFEPDGVLVVEGEARTVAAKKKTLRLAAIASNAPGLIDRLHVRPALPMSDDEIRDRVLELLRLDPRFSDLAVVPGAPDAGLGVAVQDGVVTLDGAVPSLVRKRLAGAIAWRVAGVRDVVDGLAVEPPEEDGPDELEEAVRAALDGHPLFDDTQVKVGVFGDAVRLTGKVRSKDARDAAEEEAWRILGVDDVINEIEAP</sequence>
<name>B4RFI2_PHEZH</name>
<dbReference type="HOGENOM" id="CLU_082070_1_0_5"/>
<dbReference type="Proteomes" id="UP000001868">
    <property type="component" value="Chromosome"/>
</dbReference>
<protein>
    <submittedName>
        <fullName evidence="3">Hyperosmotically inducible periplasmic protein, RpoS-dependent stationary phase protein</fullName>
    </submittedName>
</protein>
<accession>B4RFI2</accession>
<dbReference type="InterPro" id="IPR051686">
    <property type="entry name" value="Lipoprotein_DolP"/>
</dbReference>
<keyword evidence="4" id="KW-1185">Reference proteome</keyword>
<organism evidence="3 4">
    <name type="scientific">Phenylobacterium zucineum (strain HLK1)</name>
    <dbReference type="NCBI Taxonomy" id="450851"/>
    <lineage>
        <taxon>Bacteria</taxon>
        <taxon>Pseudomonadati</taxon>
        <taxon>Pseudomonadota</taxon>
        <taxon>Alphaproteobacteria</taxon>
        <taxon>Caulobacterales</taxon>
        <taxon>Caulobacteraceae</taxon>
        <taxon>Phenylobacterium</taxon>
    </lineage>
</organism>
<dbReference type="PANTHER" id="PTHR34606:SF15">
    <property type="entry name" value="BON DOMAIN-CONTAINING PROTEIN"/>
    <property type="match status" value="1"/>
</dbReference>
<evidence type="ECO:0000259" key="2">
    <source>
        <dbReference type="PROSITE" id="PS50914"/>
    </source>
</evidence>
<dbReference type="KEGG" id="pzu:PHZ_c0649"/>
<feature type="domain" description="BON" evidence="2">
    <location>
        <begin position="103"/>
        <end position="180"/>
    </location>
</feature>
<dbReference type="Gene3D" id="3.30.1340.30">
    <property type="match status" value="2"/>
</dbReference>
<proteinExistence type="predicted"/>
<dbReference type="Pfam" id="PF04972">
    <property type="entry name" value="BON"/>
    <property type="match status" value="2"/>
</dbReference>
<dbReference type="AlphaFoldDB" id="B4RFI2"/>
<gene>
    <name evidence="3" type="primary">osmY</name>
    <name evidence="3" type="ordered locus">PHZ_c0649</name>
</gene>
<feature type="compositionally biased region" description="Basic and acidic residues" evidence="1">
    <location>
        <begin position="1"/>
        <end position="11"/>
    </location>
</feature>
<evidence type="ECO:0000256" key="1">
    <source>
        <dbReference type="SAM" id="MobiDB-lite"/>
    </source>
</evidence>
<dbReference type="EMBL" id="CP000747">
    <property type="protein sequence ID" value="ACG77063.1"/>
    <property type="molecule type" value="Genomic_DNA"/>
</dbReference>
<dbReference type="eggNOG" id="COG2823">
    <property type="taxonomic scope" value="Bacteria"/>
</dbReference>
<feature type="domain" description="BON" evidence="2">
    <location>
        <begin position="185"/>
        <end position="252"/>
    </location>
</feature>